<accession>A0A834HAZ1</accession>
<evidence type="ECO:0000313" key="2">
    <source>
        <dbReference type="EMBL" id="KAF7148806.1"/>
    </source>
</evidence>
<proteinExistence type="predicted"/>
<gene>
    <name evidence="2" type="ORF">RHSIM_Rhsim03G0114300</name>
</gene>
<feature type="compositionally biased region" description="Basic and acidic residues" evidence="1">
    <location>
        <begin position="73"/>
        <end position="83"/>
    </location>
</feature>
<protein>
    <submittedName>
        <fullName evidence="2">Uncharacterized protein</fullName>
    </submittedName>
</protein>
<feature type="region of interest" description="Disordered" evidence="1">
    <location>
        <begin position="60"/>
        <end position="91"/>
    </location>
</feature>
<name>A0A834HAZ1_RHOSS</name>
<evidence type="ECO:0000256" key="1">
    <source>
        <dbReference type="SAM" id="MobiDB-lite"/>
    </source>
</evidence>
<reference evidence="2" key="1">
    <citation type="submission" date="2019-11" db="EMBL/GenBank/DDBJ databases">
        <authorList>
            <person name="Liu Y."/>
            <person name="Hou J."/>
            <person name="Li T.-Q."/>
            <person name="Guan C.-H."/>
            <person name="Wu X."/>
            <person name="Wu H.-Z."/>
            <person name="Ling F."/>
            <person name="Zhang R."/>
            <person name="Shi X.-G."/>
            <person name="Ren J.-P."/>
            <person name="Chen E.-F."/>
            <person name="Sun J.-M."/>
        </authorList>
    </citation>
    <scope>NUCLEOTIDE SEQUENCE</scope>
    <source>
        <strain evidence="2">Adult_tree_wgs_1</strain>
        <tissue evidence="2">Leaves</tissue>
    </source>
</reference>
<sequence length="103" mass="11447">MADKKIKALAAKVDVLAKSVAALATIVHSLQRSFPQAPPPPPPARWMEKAVQAKIHFAKDRQGRTMMNLQPQHMDKSREKSPNQKEAFPTIPLSPMPAVLCFH</sequence>
<dbReference type="EMBL" id="WJXA01000003">
    <property type="protein sequence ID" value="KAF7148806.1"/>
    <property type="molecule type" value="Genomic_DNA"/>
</dbReference>
<dbReference type="Proteomes" id="UP000626092">
    <property type="component" value="Unassembled WGS sequence"/>
</dbReference>
<dbReference type="AlphaFoldDB" id="A0A834HAZ1"/>
<keyword evidence="3" id="KW-1185">Reference proteome</keyword>
<evidence type="ECO:0000313" key="3">
    <source>
        <dbReference type="Proteomes" id="UP000626092"/>
    </source>
</evidence>
<comment type="caution">
    <text evidence="2">The sequence shown here is derived from an EMBL/GenBank/DDBJ whole genome shotgun (WGS) entry which is preliminary data.</text>
</comment>
<organism evidence="2 3">
    <name type="scientific">Rhododendron simsii</name>
    <name type="common">Sims's rhododendron</name>
    <dbReference type="NCBI Taxonomy" id="118357"/>
    <lineage>
        <taxon>Eukaryota</taxon>
        <taxon>Viridiplantae</taxon>
        <taxon>Streptophyta</taxon>
        <taxon>Embryophyta</taxon>
        <taxon>Tracheophyta</taxon>
        <taxon>Spermatophyta</taxon>
        <taxon>Magnoliopsida</taxon>
        <taxon>eudicotyledons</taxon>
        <taxon>Gunneridae</taxon>
        <taxon>Pentapetalae</taxon>
        <taxon>asterids</taxon>
        <taxon>Ericales</taxon>
        <taxon>Ericaceae</taxon>
        <taxon>Ericoideae</taxon>
        <taxon>Rhodoreae</taxon>
        <taxon>Rhododendron</taxon>
    </lineage>
</organism>